<evidence type="ECO:0000313" key="2">
    <source>
        <dbReference type="Proteomes" id="UP000644693"/>
    </source>
</evidence>
<dbReference type="SUPFAM" id="SSF52540">
    <property type="entry name" value="P-loop containing nucleoside triphosphate hydrolases"/>
    <property type="match status" value="1"/>
</dbReference>
<dbReference type="Gene3D" id="3.40.50.300">
    <property type="entry name" value="P-loop containing nucleotide triphosphate hydrolases"/>
    <property type="match status" value="1"/>
</dbReference>
<accession>A0A918XH86</accession>
<dbReference type="InterPro" id="IPR027417">
    <property type="entry name" value="P-loop_NTPase"/>
</dbReference>
<gene>
    <name evidence="1" type="ORF">GCM10007053_15460</name>
</gene>
<dbReference type="EMBL" id="BMYM01000001">
    <property type="protein sequence ID" value="GHD31907.1"/>
    <property type="molecule type" value="Genomic_DNA"/>
</dbReference>
<dbReference type="RefSeq" id="WP_189476859.1">
    <property type="nucleotide sequence ID" value="NZ_BMYM01000001.1"/>
</dbReference>
<evidence type="ECO:0000313" key="1">
    <source>
        <dbReference type="EMBL" id="GHD31907.1"/>
    </source>
</evidence>
<name>A0A918XH86_9GAMM</name>
<evidence type="ECO:0008006" key="3">
    <source>
        <dbReference type="Google" id="ProtNLM"/>
    </source>
</evidence>
<reference evidence="1" key="1">
    <citation type="journal article" date="2014" name="Int. J. Syst. Evol. Microbiol.">
        <title>Complete genome sequence of Corynebacterium casei LMG S-19264T (=DSM 44701T), isolated from a smear-ripened cheese.</title>
        <authorList>
            <consortium name="US DOE Joint Genome Institute (JGI-PGF)"/>
            <person name="Walter F."/>
            <person name="Albersmeier A."/>
            <person name="Kalinowski J."/>
            <person name="Ruckert C."/>
        </authorList>
    </citation>
    <scope>NUCLEOTIDE SEQUENCE</scope>
    <source>
        <strain evidence="1">KCTC 23430</strain>
    </source>
</reference>
<organism evidence="1 2">
    <name type="scientific">Parahalioglobus pacificus</name>
    <dbReference type="NCBI Taxonomy" id="930806"/>
    <lineage>
        <taxon>Bacteria</taxon>
        <taxon>Pseudomonadati</taxon>
        <taxon>Pseudomonadota</taxon>
        <taxon>Gammaproteobacteria</taxon>
        <taxon>Cellvibrionales</taxon>
        <taxon>Halieaceae</taxon>
        <taxon>Parahalioglobus</taxon>
    </lineage>
</organism>
<reference evidence="1" key="2">
    <citation type="submission" date="2020-09" db="EMBL/GenBank/DDBJ databases">
        <authorList>
            <person name="Sun Q."/>
            <person name="Kim S."/>
        </authorList>
    </citation>
    <scope>NUCLEOTIDE SEQUENCE</scope>
    <source>
        <strain evidence="1">KCTC 23430</strain>
    </source>
</reference>
<keyword evidence="2" id="KW-1185">Reference proteome</keyword>
<protein>
    <recommendedName>
        <fullName evidence="3">Sulfotransferase domain-containing protein</fullName>
    </recommendedName>
</protein>
<sequence length="261" mass="30066">MNYLIAGLAKSGTTMLFSRLQRALNQDQLACFFEPDDPAVIASILDQRDTSDTLTKVLIGRVKSDTPRVDEFGKQLLIYRDPRDQFISMLLYLFYDFQISGDQRGYDYCVAALQNKIEHPDEVSCRSLWDDISGTVGRAPFVVFNNLHNEQRRYWETFSPLLVRYESLLDDDWLAVEDYLDLTLKSADTEVPGEYQRVARSKGYGDWTYWLTDEDIAHTNEAWAANLDWLGYAPGSLRVRREIPASTSLDYVAQFNPSLQR</sequence>
<comment type="caution">
    <text evidence="1">The sequence shown here is derived from an EMBL/GenBank/DDBJ whole genome shotgun (WGS) entry which is preliminary data.</text>
</comment>
<dbReference type="AlphaFoldDB" id="A0A918XH86"/>
<proteinExistence type="predicted"/>
<dbReference type="Proteomes" id="UP000644693">
    <property type="component" value="Unassembled WGS sequence"/>
</dbReference>